<evidence type="ECO:0000313" key="2">
    <source>
        <dbReference type="EMBL" id="MBC3861392.1"/>
    </source>
</evidence>
<keyword evidence="1" id="KW-0472">Membrane</keyword>
<keyword evidence="1" id="KW-0812">Transmembrane</keyword>
<reference evidence="2" key="1">
    <citation type="submission" date="2020-08" db="EMBL/GenBank/DDBJ databases">
        <title>Novel species isolated from subtropical streams in China.</title>
        <authorList>
            <person name="Lu H."/>
        </authorList>
    </citation>
    <scope>NUCLEOTIDE SEQUENCE</scope>
    <source>
        <strain evidence="2">KACC 12607</strain>
    </source>
</reference>
<proteinExistence type="predicted"/>
<accession>A0A923HGW5</accession>
<dbReference type="RefSeq" id="WP_186911325.1">
    <property type="nucleotide sequence ID" value="NZ_JACOFV010000003.1"/>
</dbReference>
<comment type="caution">
    <text evidence="2">The sequence shown here is derived from an EMBL/GenBank/DDBJ whole genome shotgun (WGS) entry which is preliminary data.</text>
</comment>
<sequence>MTTATAISPFSSGTENKLLHSLIFILLVAAHMAIISLIPKFNTYLQSQKSSRSTRLIWLLSPTKPTITPAADKPLPAKARSAHIEAQRNVLTNRTVESAANIVAPSETITVESVAEPVPRMINRDVTQLAKDMDKDLRKDFPNRIPQELIAAKGSFEAFKKNIAAAAKNQELIYQTYTTADGTLITKVTSGLGSYCVSAPNSAGGATIIQREGQGMRVMTCPGQMSF</sequence>
<keyword evidence="1" id="KW-1133">Transmembrane helix</keyword>
<evidence type="ECO:0000313" key="3">
    <source>
        <dbReference type="Proteomes" id="UP000634011"/>
    </source>
</evidence>
<keyword evidence="3" id="KW-1185">Reference proteome</keyword>
<dbReference type="EMBL" id="JACOFV010000003">
    <property type="protein sequence ID" value="MBC3861392.1"/>
    <property type="molecule type" value="Genomic_DNA"/>
</dbReference>
<feature type="transmembrane region" description="Helical" evidence="1">
    <location>
        <begin position="18"/>
        <end position="38"/>
    </location>
</feature>
<protein>
    <submittedName>
        <fullName evidence="2">Uncharacterized protein</fullName>
    </submittedName>
</protein>
<dbReference type="Proteomes" id="UP000634011">
    <property type="component" value="Unassembled WGS sequence"/>
</dbReference>
<evidence type="ECO:0000256" key="1">
    <source>
        <dbReference type="SAM" id="Phobius"/>
    </source>
</evidence>
<dbReference type="AlphaFoldDB" id="A0A923HGW5"/>
<name>A0A923HGW5_9BURK</name>
<gene>
    <name evidence="2" type="ORF">H8K32_04710</name>
</gene>
<organism evidence="2 3">
    <name type="scientific">Undibacterium jejuense</name>
    <dbReference type="NCBI Taxonomy" id="1344949"/>
    <lineage>
        <taxon>Bacteria</taxon>
        <taxon>Pseudomonadati</taxon>
        <taxon>Pseudomonadota</taxon>
        <taxon>Betaproteobacteria</taxon>
        <taxon>Burkholderiales</taxon>
        <taxon>Oxalobacteraceae</taxon>
        <taxon>Undibacterium</taxon>
    </lineage>
</organism>